<dbReference type="Gene3D" id="2.10.25.10">
    <property type="entry name" value="Laminin"/>
    <property type="match status" value="3"/>
</dbReference>
<dbReference type="FunFam" id="2.10.25.10:FF:000074">
    <property type="entry name" value="Laminin subunit alpha"/>
    <property type="match status" value="1"/>
</dbReference>
<evidence type="ECO:0000313" key="9">
    <source>
        <dbReference type="Proteomes" id="UP000270924"/>
    </source>
</evidence>
<dbReference type="FunFam" id="2.10.25.10:FF:000188">
    <property type="entry name" value="Laminin subunit gamma 2"/>
    <property type="match status" value="1"/>
</dbReference>
<dbReference type="GO" id="GO:0016477">
    <property type="term" value="P:cell migration"/>
    <property type="evidence" value="ECO:0007669"/>
    <property type="project" value="TreeGrafter"/>
</dbReference>
<feature type="disulfide bond" evidence="6">
    <location>
        <begin position="28"/>
        <end position="45"/>
    </location>
</feature>
<proteinExistence type="predicted"/>
<comment type="caution">
    <text evidence="6">Lacks conserved residue(s) required for the propagation of feature annotation.</text>
</comment>
<evidence type="ECO:0000256" key="3">
    <source>
        <dbReference type="ARBA" id="ARBA00023157"/>
    </source>
</evidence>
<dbReference type="Proteomes" id="UP000270924">
    <property type="component" value="Unassembled WGS sequence"/>
</dbReference>
<dbReference type="InParanoid" id="A0A3P7EN24"/>
<dbReference type="GO" id="GO:0009887">
    <property type="term" value="P:animal organ morphogenesis"/>
    <property type="evidence" value="ECO:0007669"/>
    <property type="project" value="TreeGrafter"/>
</dbReference>
<dbReference type="Pfam" id="PF00053">
    <property type="entry name" value="EGF_laminin"/>
    <property type="match status" value="2"/>
</dbReference>
<dbReference type="GO" id="GO:0034446">
    <property type="term" value="P:substrate adhesion-dependent cell spreading"/>
    <property type="evidence" value="ECO:0007669"/>
    <property type="project" value="TreeGrafter"/>
</dbReference>
<dbReference type="OMA" id="NCAKCEC"/>
<dbReference type="PROSITE" id="PS01248">
    <property type="entry name" value="EGF_LAM_1"/>
    <property type="match status" value="1"/>
</dbReference>
<accession>A0A3P7EN24</accession>
<keyword evidence="5 6" id="KW-0424">Laminin EGF-like domain</keyword>
<dbReference type="GO" id="GO:0007411">
    <property type="term" value="P:axon guidance"/>
    <property type="evidence" value="ECO:0007669"/>
    <property type="project" value="TreeGrafter"/>
</dbReference>
<name>A0A3P7EN24_WUCBA</name>
<evidence type="ECO:0000256" key="1">
    <source>
        <dbReference type="ARBA" id="ARBA00022729"/>
    </source>
</evidence>
<sequence length="157" mass="16933">MSELPDVCVRYICPVAAMLLNRSLECECDATGSRSGICSGKGGQCDCKPNVIGRRCDRCAVGTYGFGPSGCTPCECDSVGSLNNNCNRQSGQCSCRERGITGRQCNQCQPGFWSFPDCRVCQCNDHASICDQKTGACIDCLDLTDGYYCDRCKVAEL</sequence>
<evidence type="ECO:0000256" key="5">
    <source>
        <dbReference type="ARBA" id="ARBA00023292"/>
    </source>
</evidence>
<dbReference type="PANTHER" id="PTHR10574">
    <property type="entry name" value="NETRIN/LAMININ-RELATED"/>
    <property type="match status" value="1"/>
</dbReference>
<keyword evidence="4" id="KW-0325">Glycoprotein</keyword>
<dbReference type="FunFam" id="2.10.25.10:FF:000011">
    <property type="entry name" value="Cadherin EGF LAG seven-pass G-type receptor"/>
    <property type="match status" value="1"/>
</dbReference>
<evidence type="ECO:0000256" key="6">
    <source>
        <dbReference type="PROSITE-ProRule" id="PRU00460"/>
    </source>
</evidence>
<dbReference type="InterPro" id="IPR002049">
    <property type="entry name" value="LE_dom"/>
</dbReference>
<dbReference type="EMBL" id="UYWW01010642">
    <property type="protein sequence ID" value="VDM17994.1"/>
    <property type="molecule type" value="Genomic_DNA"/>
</dbReference>
<keyword evidence="9" id="KW-1185">Reference proteome</keyword>
<protein>
    <recommendedName>
        <fullName evidence="7">Laminin EGF-like domain-containing protein</fullName>
    </recommendedName>
</protein>
<dbReference type="InterPro" id="IPR056863">
    <property type="entry name" value="LMN_ATRN_NET-like_EGF"/>
</dbReference>
<dbReference type="SMART" id="SM00180">
    <property type="entry name" value="EGF_Lam"/>
    <property type="match status" value="3"/>
</dbReference>
<evidence type="ECO:0000256" key="4">
    <source>
        <dbReference type="ARBA" id="ARBA00023180"/>
    </source>
</evidence>
<dbReference type="PANTHER" id="PTHR10574:SF375">
    <property type="entry name" value="LAMININ SUBUNIT BETA-1"/>
    <property type="match status" value="1"/>
</dbReference>
<feature type="domain" description="Laminin EGF-like" evidence="7">
    <location>
        <begin position="74"/>
        <end position="120"/>
    </location>
</feature>
<keyword evidence="1" id="KW-0732">Signal</keyword>
<keyword evidence="3 6" id="KW-1015">Disulfide bond</keyword>
<gene>
    <name evidence="8" type="ORF">WBA_LOCUS9943</name>
</gene>
<organism evidence="8 9">
    <name type="scientific">Wuchereria bancrofti</name>
    <dbReference type="NCBI Taxonomy" id="6293"/>
    <lineage>
        <taxon>Eukaryota</taxon>
        <taxon>Metazoa</taxon>
        <taxon>Ecdysozoa</taxon>
        <taxon>Nematoda</taxon>
        <taxon>Chromadorea</taxon>
        <taxon>Rhabditida</taxon>
        <taxon>Spirurina</taxon>
        <taxon>Spiruromorpha</taxon>
        <taxon>Filarioidea</taxon>
        <taxon>Onchocercidae</taxon>
        <taxon>Wuchereria</taxon>
    </lineage>
</organism>
<dbReference type="CDD" id="cd00055">
    <property type="entry name" value="EGF_Lam"/>
    <property type="match status" value="2"/>
</dbReference>
<evidence type="ECO:0000259" key="7">
    <source>
        <dbReference type="PROSITE" id="PS50027"/>
    </source>
</evidence>
<feature type="disulfide bond" evidence="6">
    <location>
        <begin position="47"/>
        <end position="56"/>
    </location>
</feature>
<evidence type="ECO:0000313" key="8">
    <source>
        <dbReference type="EMBL" id="VDM17994.1"/>
    </source>
</evidence>
<dbReference type="SUPFAM" id="SSF57196">
    <property type="entry name" value="EGF/Laminin"/>
    <property type="match status" value="3"/>
</dbReference>
<keyword evidence="2" id="KW-0677">Repeat</keyword>
<feature type="disulfide bond" evidence="6">
    <location>
        <begin position="76"/>
        <end position="93"/>
    </location>
</feature>
<dbReference type="OrthoDB" id="10011303at2759"/>
<dbReference type="AlphaFoldDB" id="A0A3P7EN24"/>
<dbReference type="Pfam" id="PF24973">
    <property type="entry name" value="EGF_LMN_ATRN"/>
    <property type="match status" value="1"/>
</dbReference>
<dbReference type="GO" id="GO:0043256">
    <property type="term" value="C:laminin complex"/>
    <property type="evidence" value="ECO:0007669"/>
    <property type="project" value="TreeGrafter"/>
</dbReference>
<dbReference type="PROSITE" id="PS50027">
    <property type="entry name" value="EGF_LAM_2"/>
    <property type="match status" value="2"/>
</dbReference>
<feature type="disulfide bond" evidence="6">
    <location>
        <begin position="26"/>
        <end position="38"/>
    </location>
</feature>
<dbReference type="GO" id="GO:0009888">
    <property type="term" value="P:tissue development"/>
    <property type="evidence" value="ECO:0007669"/>
    <property type="project" value="TreeGrafter"/>
</dbReference>
<dbReference type="InterPro" id="IPR050440">
    <property type="entry name" value="Laminin/Netrin_ECM"/>
</dbReference>
<evidence type="ECO:0000256" key="2">
    <source>
        <dbReference type="ARBA" id="ARBA00022737"/>
    </source>
</evidence>
<reference evidence="8 9" key="1">
    <citation type="submission" date="2018-11" db="EMBL/GenBank/DDBJ databases">
        <authorList>
            <consortium name="Pathogen Informatics"/>
        </authorList>
    </citation>
    <scope>NUCLEOTIDE SEQUENCE [LARGE SCALE GENOMIC DNA]</scope>
</reference>
<dbReference type="GO" id="GO:0070831">
    <property type="term" value="P:basement membrane assembly"/>
    <property type="evidence" value="ECO:0007669"/>
    <property type="project" value="TreeGrafter"/>
</dbReference>
<dbReference type="PRINTS" id="PR00011">
    <property type="entry name" value="EGFLAMININ"/>
</dbReference>
<feature type="domain" description="Laminin EGF-like" evidence="7">
    <location>
        <begin position="26"/>
        <end position="73"/>
    </location>
</feature>
<feature type="disulfide bond" evidence="6">
    <location>
        <begin position="74"/>
        <end position="86"/>
    </location>
</feature>